<comment type="caution">
    <text evidence="1">The sequence shown here is derived from an EMBL/GenBank/DDBJ whole genome shotgun (WGS) entry which is preliminary data.</text>
</comment>
<keyword evidence="2" id="KW-1185">Reference proteome</keyword>
<gene>
    <name evidence="1" type="ORF">VXC91_33700</name>
</gene>
<dbReference type="RefSeq" id="WP_329511157.1">
    <property type="nucleotide sequence ID" value="NZ_BAAAYZ010000198.1"/>
</dbReference>
<evidence type="ECO:0000313" key="2">
    <source>
        <dbReference type="Proteomes" id="UP001333996"/>
    </source>
</evidence>
<dbReference type="Proteomes" id="UP001333996">
    <property type="component" value="Unassembled WGS sequence"/>
</dbReference>
<organism evidence="1 2">
    <name type="scientific">Streptomyces chiangmaiensis</name>
    <dbReference type="NCBI Taxonomy" id="766497"/>
    <lineage>
        <taxon>Bacteria</taxon>
        <taxon>Bacillati</taxon>
        <taxon>Actinomycetota</taxon>
        <taxon>Actinomycetes</taxon>
        <taxon>Kitasatosporales</taxon>
        <taxon>Streptomycetaceae</taxon>
        <taxon>Streptomyces</taxon>
    </lineage>
</organism>
<reference evidence="1" key="1">
    <citation type="submission" date="2024-01" db="EMBL/GenBank/DDBJ databases">
        <title>First draft genome sequence data of TA4-1, the type strain of Gram-positive actinobacterium Streptomyces chiangmaiensis.</title>
        <authorList>
            <person name="Yasawong M."/>
            <person name="Nantapong N."/>
        </authorList>
    </citation>
    <scope>NUCLEOTIDE SEQUENCE</scope>
    <source>
        <strain evidence="1">TA4-1</strain>
    </source>
</reference>
<accession>A0ABU7FUI3</accession>
<proteinExistence type="predicted"/>
<dbReference type="EMBL" id="JAYWVC010000178">
    <property type="protein sequence ID" value="MED7826764.1"/>
    <property type="molecule type" value="Genomic_DNA"/>
</dbReference>
<name>A0ABU7FUI3_9ACTN</name>
<evidence type="ECO:0008006" key="3">
    <source>
        <dbReference type="Google" id="ProtNLM"/>
    </source>
</evidence>
<evidence type="ECO:0000313" key="1">
    <source>
        <dbReference type="EMBL" id="MED7826764.1"/>
    </source>
</evidence>
<sequence length="175" mass="18973">MIDDTCLRPEAHTSAEVGAAPIDPFSGPADKQLDSARGLRAAWDQYRAQVSWLCTVLDETALSAGPTGKAWNRESRAALVEQHDVLIRRLGDWPALEVWNADLAVAVRAAEAQLASLLSAWLTLDPTLAAADERMRMALIAEDVRLAESSVDRAGARADCQRTGRRLRGLQTLAS</sequence>
<protein>
    <recommendedName>
        <fullName evidence="3">DUF4254 domain-containing protein</fullName>
    </recommendedName>
</protein>